<evidence type="ECO:0000256" key="6">
    <source>
        <dbReference type="ARBA" id="ARBA00048785"/>
    </source>
</evidence>
<dbReference type="InterPro" id="IPR002180">
    <property type="entry name" value="LS/RS"/>
</dbReference>
<proteinExistence type="inferred from homology"/>
<evidence type="ECO:0000256" key="4">
    <source>
        <dbReference type="ARBA" id="ARBA00022619"/>
    </source>
</evidence>
<dbReference type="EC" id="2.5.1.78" evidence="3"/>
<dbReference type="GO" id="GO:0000906">
    <property type="term" value="F:6,7-dimethyl-8-ribityllumazine synthase activity"/>
    <property type="evidence" value="ECO:0007669"/>
    <property type="project" value="UniProtKB-EC"/>
</dbReference>
<dbReference type="AlphaFoldDB" id="A0A382HKF2"/>
<evidence type="ECO:0000256" key="3">
    <source>
        <dbReference type="ARBA" id="ARBA00012664"/>
    </source>
</evidence>
<reference evidence="7" key="1">
    <citation type="submission" date="2018-05" db="EMBL/GenBank/DDBJ databases">
        <authorList>
            <person name="Lanie J.A."/>
            <person name="Ng W.-L."/>
            <person name="Kazmierczak K.M."/>
            <person name="Andrzejewski T.M."/>
            <person name="Davidsen T.M."/>
            <person name="Wayne K.J."/>
            <person name="Tettelin H."/>
            <person name="Glass J.I."/>
            <person name="Rusch D."/>
            <person name="Podicherti R."/>
            <person name="Tsui H.-C.T."/>
            <person name="Winkler M.E."/>
        </authorList>
    </citation>
    <scope>NUCLEOTIDE SEQUENCE</scope>
</reference>
<dbReference type="Pfam" id="PF00885">
    <property type="entry name" value="DMRL_synthase"/>
    <property type="match status" value="1"/>
</dbReference>
<feature type="non-terminal residue" evidence="7">
    <location>
        <position position="108"/>
    </location>
</feature>
<keyword evidence="5" id="KW-0808">Transferase</keyword>
<dbReference type="PANTHER" id="PTHR21058:SF0">
    <property type="entry name" value="6,7-DIMETHYL-8-RIBITYLLUMAZINE SYNTHASE"/>
    <property type="match status" value="1"/>
</dbReference>
<dbReference type="InterPro" id="IPR036467">
    <property type="entry name" value="LS/RS_sf"/>
</dbReference>
<organism evidence="7">
    <name type="scientific">marine metagenome</name>
    <dbReference type="NCBI Taxonomy" id="408172"/>
    <lineage>
        <taxon>unclassified sequences</taxon>
        <taxon>metagenomes</taxon>
        <taxon>ecological metagenomes</taxon>
    </lineage>
</organism>
<dbReference type="GO" id="GO:0009349">
    <property type="term" value="C:riboflavin synthase complex"/>
    <property type="evidence" value="ECO:0007669"/>
    <property type="project" value="InterPro"/>
</dbReference>
<evidence type="ECO:0000256" key="5">
    <source>
        <dbReference type="ARBA" id="ARBA00022679"/>
    </source>
</evidence>
<evidence type="ECO:0000313" key="7">
    <source>
        <dbReference type="EMBL" id="SVB86991.1"/>
    </source>
</evidence>
<dbReference type="PANTHER" id="PTHR21058">
    <property type="entry name" value="6,7-DIMETHYL-8-RIBITYLLUMAZINE SYNTHASE DMRL SYNTHASE LUMAZINE SYNTHASE"/>
    <property type="match status" value="1"/>
</dbReference>
<dbReference type="CDD" id="cd09209">
    <property type="entry name" value="Lumazine_synthase-I"/>
    <property type="match status" value="1"/>
</dbReference>
<dbReference type="UniPathway" id="UPA00275">
    <property type="reaction ID" value="UER00404"/>
</dbReference>
<evidence type="ECO:0000256" key="2">
    <source>
        <dbReference type="ARBA" id="ARBA00007424"/>
    </source>
</evidence>
<dbReference type="Gene3D" id="3.40.50.960">
    <property type="entry name" value="Lumazine/riboflavin synthase"/>
    <property type="match status" value="1"/>
</dbReference>
<comment type="similarity">
    <text evidence="2">Belongs to the DMRL synthase family.</text>
</comment>
<comment type="catalytic activity">
    <reaction evidence="6">
        <text>(2S)-2-hydroxy-3-oxobutyl phosphate + 5-amino-6-(D-ribitylamino)uracil = 6,7-dimethyl-8-(1-D-ribityl)lumazine + phosphate + 2 H2O + H(+)</text>
        <dbReference type="Rhea" id="RHEA:26152"/>
        <dbReference type="ChEBI" id="CHEBI:15377"/>
        <dbReference type="ChEBI" id="CHEBI:15378"/>
        <dbReference type="ChEBI" id="CHEBI:15934"/>
        <dbReference type="ChEBI" id="CHEBI:43474"/>
        <dbReference type="ChEBI" id="CHEBI:58201"/>
        <dbReference type="ChEBI" id="CHEBI:58830"/>
        <dbReference type="EC" id="2.5.1.78"/>
    </reaction>
</comment>
<dbReference type="NCBIfam" id="TIGR00114">
    <property type="entry name" value="lumazine-synth"/>
    <property type="match status" value="1"/>
</dbReference>
<accession>A0A382HKF2</accession>
<dbReference type="GO" id="GO:0005829">
    <property type="term" value="C:cytosol"/>
    <property type="evidence" value="ECO:0007669"/>
    <property type="project" value="TreeGrafter"/>
</dbReference>
<gene>
    <name evidence="7" type="ORF">METZ01_LOCUS239845</name>
</gene>
<dbReference type="InterPro" id="IPR034964">
    <property type="entry name" value="LS"/>
</dbReference>
<dbReference type="GO" id="GO:0009231">
    <property type="term" value="P:riboflavin biosynthetic process"/>
    <property type="evidence" value="ECO:0007669"/>
    <property type="project" value="UniProtKB-UniPathway"/>
</dbReference>
<evidence type="ECO:0000256" key="1">
    <source>
        <dbReference type="ARBA" id="ARBA00004917"/>
    </source>
</evidence>
<dbReference type="SUPFAM" id="SSF52121">
    <property type="entry name" value="Lumazine synthase"/>
    <property type="match status" value="1"/>
</dbReference>
<comment type="pathway">
    <text evidence="1">Cofactor biosynthesis; riboflavin biosynthesis; riboflavin from 2-hydroxy-3-oxobutyl phosphate and 5-amino-6-(D-ribitylamino)uracil: step 1/2.</text>
</comment>
<name>A0A382HKF2_9ZZZZ</name>
<sequence>MAKFYGDLSKNLIFGAKEKLKGKANIKIIEVPGSFEIPVVISKNIKKYDGFVALGSIIKGETPHFDFISQSTTDAIMLLSINSKKPIGNGIITTLNKKQAEFRSLTKG</sequence>
<keyword evidence="4" id="KW-0686">Riboflavin biosynthesis</keyword>
<dbReference type="EMBL" id="UINC01061430">
    <property type="protein sequence ID" value="SVB86991.1"/>
    <property type="molecule type" value="Genomic_DNA"/>
</dbReference>
<protein>
    <recommendedName>
        <fullName evidence="3">6,7-dimethyl-8-ribityllumazine synthase</fullName>
        <ecNumber evidence="3">2.5.1.78</ecNumber>
    </recommendedName>
</protein>